<accession>A0ABP0GHJ6</accession>
<keyword evidence="7" id="KW-0804">Transcription</keyword>
<dbReference type="SUPFAM" id="SSF54695">
    <property type="entry name" value="POZ domain"/>
    <property type="match status" value="1"/>
</dbReference>
<dbReference type="Pfam" id="PF12874">
    <property type="entry name" value="zf-met"/>
    <property type="match status" value="1"/>
</dbReference>
<dbReference type="InterPro" id="IPR000210">
    <property type="entry name" value="BTB/POZ_dom"/>
</dbReference>
<evidence type="ECO:0000256" key="3">
    <source>
        <dbReference type="ARBA" id="ARBA00022737"/>
    </source>
</evidence>
<dbReference type="Gene3D" id="3.30.160.60">
    <property type="entry name" value="Classic Zinc Finger"/>
    <property type="match status" value="6"/>
</dbReference>
<keyword evidence="5" id="KW-0862">Zinc</keyword>
<gene>
    <name evidence="13" type="ORF">CVLEPA_LOCUS23060</name>
</gene>
<feature type="domain" description="C2H2-type" evidence="12">
    <location>
        <begin position="284"/>
        <end position="311"/>
    </location>
</feature>
<reference evidence="13 14" key="1">
    <citation type="submission" date="2024-02" db="EMBL/GenBank/DDBJ databases">
        <authorList>
            <person name="Daric V."/>
            <person name="Darras S."/>
        </authorList>
    </citation>
    <scope>NUCLEOTIDE SEQUENCE [LARGE SCALE GENOMIC DNA]</scope>
</reference>
<feature type="domain" description="C2H2-type" evidence="12">
    <location>
        <begin position="212"/>
        <end position="240"/>
    </location>
</feature>
<feature type="domain" description="C2H2-type" evidence="12">
    <location>
        <begin position="369"/>
        <end position="396"/>
    </location>
</feature>
<sequence length="597" mass="66423">MKPVATTSSLMFSAFYQMQQNGQYCDVEFLTASGETFPAHACIVAAASKKFKSMLEAAINTPEKVKQIFLPKSVEGSAFKLLLSLIYNCKFMLPKKSTLSQNVSPTTKMTGKETKLAKFLGINVCAAIKRTQRKNLGFQNQSKKRLNSAVQSNTNDEAKDLDEVTSLENNDADGETLEAVGDQQHSTDQMGTDTTVNEVGVDACKKAFLKKFECHACDQRFRLRSTLQRHLKKYHYSKKDRAVKNSKLKNSSNLRSTCELCHKTFTNNYVMQLHLRTHTGEELFTCDICGKKFPYKSSLTKHTLIHTGEKPFICSICGKSFTQKIHAKEHESQHSGEKRYACPDCDKRFAHKSGLTRHVSDIHHRNRPFICETCGRCFPRKTKLMEHTRIHTGEKPYICSICGVAYKANRSLKFHKKACHGIIVPDYEIGISTRFHSKLGSQSICGGESENYVVVSNSCNENVQTTSMDTLAAVAELKLPSTAEAEKLMSLSAIGSNTIEPVPTSKMSAEMCSIYNQSISLPSKHVLHLGNASQTQGGDMGYSTIPMISQMTNPYETSHMSKGILLNQFVPQPQQSLPMLVLQPRNNCGVPADSNSC</sequence>
<dbReference type="SUPFAM" id="SSF57667">
    <property type="entry name" value="beta-beta-alpha zinc fingers"/>
    <property type="match status" value="3"/>
</dbReference>
<evidence type="ECO:0000256" key="8">
    <source>
        <dbReference type="ARBA" id="ARBA00023242"/>
    </source>
</evidence>
<evidence type="ECO:0000256" key="9">
    <source>
        <dbReference type="PROSITE-ProRule" id="PRU00042"/>
    </source>
</evidence>
<keyword evidence="2" id="KW-0479">Metal-binding</keyword>
<dbReference type="InterPro" id="IPR013087">
    <property type="entry name" value="Znf_C2H2_type"/>
</dbReference>
<dbReference type="PROSITE" id="PS50097">
    <property type="entry name" value="BTB"/>
    <property type="match status" value="1"/>
</dbReference>
<proteinExistence type="predicted"/>
<evidence type="ECO:0000313" key="14">
    <source>
        <dbReference type="Proteomes" id="UP001642483"/>
    </source>
</evidence>
<evidence type="ECO:0000256" key="2">
    <source>
        <dbReference type="ARBA" id="ARBA00022723"/>
    </source>
</evidence>
<feature type="domain" description="C2H2-type" evidence="12">
    <location>
        <begin position="256"/>
        <end position="283"/>
    </location>
</feature>
<keyword evidence="4 9" id="KW-0863">Zinc-finger</keyword>
<dbReference type="SMART" id="SM00225">
    <property type="entry name" value="BTB"/>
    <property type="match status" value="1"/>
</dbReference>
<dbReference type="CDD" id="cd18186">
    <property type="entry name" value="BTB_POZ_ZBTB_KLHL-like"/>
    <property type="match status" value="1"/>
</dbReference>
<protein>
    <recommendedName>
        <fullName evidence="15">Zinc finger protein</fullName>
    </recommendedName>
</protein>
<evidence type="ECO:0000259" key="11">
    <source>
        <dbReference type="PROSITE" id="PS50097"/>
    </source>
</evidence>
<evidence type="ECO:0000259" key="12">
    <source>
        <dbReference type="PROSITE" id="PS50157"/>
    </source>
</evidence>
<evidence type="ECO:0000313" key="13">
    <source>
        <dbReference type="EMBL" id="CAK8690438.1"/>
    </source>
</evidence>
<evidence type="ECO:0000256" key="4">
    <source>
        <dbReference type="ARBA" id="ARBA00022771"/>
    </source>
</evidence>
<comment type="caution">
    <text evidence="13">The sequence shown here is derived from an EMBL/GenBank/DDBJ whole genome shotgun (WGS) entry which is preliminary data.</text>
</comment>
<dbReference type="EMBL" id="CAWYQH010000119">
    <property type="protein sequence ID" value="CAK8690438.1"/>
    <property type="molecule type" value="Genomic_DNA"/>
</dbReference>
<name>A0ABP0GHJ6_CLALP</name>
<keyword evidence="8" id="KW-0539">Nucleus</keyword>
<dbReference type="Pfam" id="PF00651">
    <property type="entry name" value="BTB"/>
    <property type="match status" value="1"/>
</dbReference>
<evidence type="ECO:0000256" key="1">
    <source>
        <dbReference type="ARBA" id="ARBA00004123"/>
    </source>
</evidence>
<feature type="domain" description="BTB" evidence="11">
    <location>
        <begin position="25"/>
        <end position="95"/>
    </location>
</feature>
<feature type="domain" description="C2H2-type" evidence="12">
    <location>
        <begin position="340"/>
        <end position="368"/>
    </location>
</feature>
<feature type="domain" description="C2H2-type" evidence="12">
    <location>
        <begin position="397"/>
        <end position="425"/>
    </location>
</feature>
<comment type="subcellular location">
    <subcellularLocation>
        <location evidence="1">Nucleus</location>
    </subcellularLocation>
</comment>
<dbReference type="SMART" id="SM00355">
    <property type="entry name" value="ZnF_C2H2"/>
    <property type="match status" value="7"/>
</dbReference>
<evidence type="ECO:0000256" key="6">
    <source>
        <dbReference type="ARBA" id="ARBA00023015"/>
    </source>
</evidence>
<evidence type="ECO:0000256" key="10">
    <source>
        <dbReference type="SAM" id="MobiDB-lite"/>
    </source>
</evidence>
<dbReference type="InterPro" id="IPR011333">
    <property type="entry name" value="SKP1/BTB/POZ_sf"/>
</dbReference>
<organism evidence="13 14">
    <name type="scientific">Clavelina lepadiformis</name>
    <name type="common">Light-bulb sea squirt</name>
    <name type="synonym">Ascidia lepadiformis</name>
    <dbReference type="NCBI Taxonomy" id="159417"/>
    <lineage>
        <taxon>Eukaryota</taxon>
        <taxon>Metazoa</taxon>
        <taxon>Chordata</taxon>
        <taxon>Tunicata</taxon>
        <taxon>Ascidiacea</taxon>
        <taxon>Aplousobranchia</taxon>
        <taxon>Clavelinidae</taxon>
        <taxon>Clavelina</taxon>
    </lineage>
</organism>
<evidence type="ECO:0000256" key="5">
    <source>
        <dbReference type="ARBA" id="ARBA00022833"/>
    </source>
</evidence>
<feature type="domain" description="C2H2-type" evidence="12">
    <location>
        <begin position="312"/>
        <end position="339"/>
    </location>
</feature>
<dbReference type="Gene3D" id="3.30.710.10">
    <property type="entry name" value="Potassium Channel Kv1.1, Chain A"/>
    <property type="match status" value="1"/>
</dbReference>
<dbReference type="Proteomes" id="UP001642483">
    <property type="component" value="Unassembled WGS sequence"/>
</dbReference>
<dbReference type="PANTHER" id="PTHR24394">
    <property type="entry name" value="ZINC FINGER PROTEIN"/>
    <property type="match status" value="1"/>
</dbReference>
<dbReference type="Pfam" id="PF00096">
    <property type="entry name" value="zf-C2H2"/>
    <property type="match status" value="5"/>
</dbReference>
<feature type="region of interest" description="Disordered" evidence="10">
    <location>
        <begin position="138"/>
        <end position="164"/>
    </location>
</feature>
<keyword evidence="14" id="KW-1185">Reference proteome</keyword>
<keyword evidence="3" id="KW-0677">Repeat</keyword>
<dbReference type="PANTHER" id="PTHR24394:SF48">
    <property type="entry name" value="ZINC FINGER PROTEIN 771"/>
    <property type="match status" value="1"/>
</dbReference>
<keyword evidence="6" id="KW-0805">Transcription regulation</keyword>
<evidence type="ECO:0000256" key="7">
    <source>
        <dbReference type="ARBA" id="ARBA00023163"/>
    </source>
</evidence>
<evidence type="ECO:0008006" key="15">
    <source>
        <dbReference type="Google" id="ProtNLM"/>
    </source>
</evidence>
<dbReference type="InterPro" id="IPR036236">
    <property type="entry name" value="Znf_C2H2_sf"/>
</dbReference>
<dbReference type="PROSITE" id="PS50157">
    <property type="entry name" value="ZINC_FINGER_C2H2_2"/>
    <property type="match status" value="7"/>
</dbReference>
<dbReference type="PROSITE" id="PS00028">
    <property type="entry name" value="ZINC_FINGER_C2H2_1"/>
    <property type="match status" value="7"/>
</dbReference>